<dbReference type="SUPFAM" id="SSF101941">
    <property type="entry name" value="NAC domain"/>
    <property type="match status" value="1"/>
</dbReference>
<evidence type="ECO:0000256" key="4">
    <source>
        <dbReference type="ARBA" id="ARBA00023242"/>
    </source>
</evidence>
<name>A0A8D7AEX2_MUSAM</name>
<gene>
    <name evidence="7" type="ORF">GSMUA_177950.1</name>
</gene>
<keyword evidence="3" id="KW-0804">Transcription</keyword>
<keyword evidence="2" id="KW-0238">DNA-binding</keyword>
<dbReference type="AlphaFoldDB" id="A0A8D7AEX2"/>
<evidence type="ECO:0000256" key="3">
    <source>
        <dbReference type="ARBA" id="ARBA00023163"/>
    </source>
</evidence>
<keyword evidence="1" id="KW-0805">Transcription regulation</keyword>
<dbReference type="InterPro" id="IPR036093">
    <property type="entry name" value="NAC_dom_sf"/>
</dbReference>
<organism evidence="7">
    <name type="scientific">Musa acuminata subsp. malaccensis</name>
    <name type="common">Wild banana</name>
    <name type="synonym">Musa malaccensis</name>
    <dbReference type="NCBI Taxonomy" id="214687"/>
    <lineage>
        <taxon>Eukaryota</taxon>
        <taxon>Viridiplantae</taxon>
        <taxon>Streptophyta</taxon>
        <taxon>Embryophyta</taxon>
        <taxon>Tracheophyta</taxon>
        <taxon>Spermatophyta</taxon>
        <taxon>Magnoliopsida</taxon>
        <taxon>Liliopsida</taxon>
        <taxon>Zingiberales</taxon>
        <taxon>Musaceae</taxon>
        <taxon>Musa</taxon>
    </lineage>
</organism>
<dbReference type="Gene3D" id="2.170.150.80">
    <property type="entry name" value="NAC domain"/>
    <property type="match status" value="1"/>
</dbReference>
<dbReference type="EMBL" id="HG996471">
    <property type="protein sequence ID" value="CAG1848000.1"/>
    <property type="molecule type" value="Genomic_DNA"/>
</dbReference>
<dbReference type="PANTHER" id="PTHR31744">
    <property type="entry name" value="PROTEIN CUP-SHAPED COTYLEDON 2-RELATED"/>
    <property type="match status" value="1"/>
</dbReference>
<evidence type="ECO:0000313" key="7">
    <source>
        <dbReference type="EMBL" id="CAG1848000.1"/>
    </source>
</evidence>
<dbReference type="PROSITE" id="PS51005">
    <property type="entry name" value="NAC"/>
    <property type="match status" value="1"/>
</dbReference>
<protein>
    <submittedName>
        <fullName evidence="7">(wild Malaysian banana) hypothetical protein</fullName>
    </submittedName>
</protein>
<feature type="domain" description="NAC" evidence="6">
    <location>
        <begin position="16"/>
        <end position="165"/>
    </location>
</feature>
<sequence length="292" mass="32358">MCSLINTMLSMVEAKLPPGFRFQPRDDELICDYLAAKVGGRSFHGRPAMVDVDLNKCEPWDLPDTASVGGKEWYFFSLRDRKYATGQRTNRATMSGYWKATGKDRSVTRKGLLVGTRKTLVFYQGRAPKGRKTDWVMHEYRMEGSAATPTFPFKEDWVLCRVCCKSRGISTDASMETSLDDSSPQSLPVVMGNHISSGQTPVNLEGSEQVTCFSNTTQSHTSQCPNLDPWLPAMERGIPLTRCLPSLNPVLYQRTKLEGDPEGEVVPSLAEGSLDGCLSQSGLPSTRNPFLD</sequence>
<evidence type="ECO:0000256" key="1">
    <source>
        <dbReference type="ARBA" id="ARBA00023015"/>
    </source>
</evidence>
<accession>A0A8D7AEX2</accession>
<dbReference type="Pfam" id="PF02365">
    <property type="entry name" value="NAM"/>
    <property type="match status" value="1"/>
</dbReference>
<reference evidence="7" key="1">
    <citation type="submission" date="2021-03" db="EMBL/GenBank/DDBJ databases">
        <authorList>
            <consortium name="Genoscope - CEA"/>
            <person name="William W."/>
        </authorList>
    </citation>
    <scope>NUCLEOTIDE SEQUENCE</scope>
    <source>
        <strain evidence="7">Doubled-haploid Pahang</strain>
    </source>
</reference>
<dbReference type="InterPro" id="IPR003441">
    <property type="entry name" value="NAC-dom"/>
</dbReference>
<proteinExistence type="predicted"/>
<evidence type="ECO:0000259" key="6">
    <source>
        <dbReference type="PROSITE" id="PS51005"/>
    </source>
</evidence>
<dbReference type="FunFam" id="2.170.150.80:FF:000006">
    <property type="entry name" value="NAC domain-containing protein 100-like"/>
    <property type="match status" value="1"/>
</dbReference>
<evidence type="ECO:0000256" key="2">
    <source>
        <dbReference type="ARBA" id="ARBA00023125"/>
    </source>
</evidence>
<dbReference type="GO" id="GO:0003677">
    <property type="term" value="F:DNA binding"/>
    <property type="evidence" value="ECO:0007669"/>
    <property type="project" value="UniProtKB-KW"/>
</dbReference>
<evidence type="ECO:0000256" key="5">
    <source>
        <dbReference type="SAM" id="MobiDB-lite"/>
    </source>
</evidence>
<keyword evidence="4" id="KW-0539">Nucleus</keyword>
<dbReference type="GO" id="GO:0006355">
    <property type="term" value="P:regulation of DNA-templated transcription"/>
    <property type="evidence" value="ECO:0007669"/>
    <property type="project" value="InterPro"/>
</dbReference>
<feature type="region of interest" description="Disordered" evidence="5">
    <location>
        <begin position="273"/>
        <end position="292"/>
    </location>
</feature>
<feature type="compositionally biased region" description="Polar residues" evidence="5">
    <location>
        <begin position="278"/>
        <end position="292"/>
    </location>
</feature>
<dbReference type="PANTHER" id="PTHR31744:SF217">
    <property type="entry name" value="OS12G0610600 PROTEIN"/>
    <property type="match status" value="1"/>
</dbReference>